<dbReference type="SUPFAM" id="SSF54001">
    <property type="entry name" value="Cysteine proteinases"/>
    <property type="match status" value="1"/>
</dbReference>
<proteinExistence type="predicted"/>
<feature type="domain" description="Transglutaminase-like" evidence="1">
    <location>
        <begin position="24"/>
        <end position="140"/>
    </location>
</feature>
<keyword evidence="3" id="KW-1185">Reference proteome</keyword>
<accession>A0AA41UNT0</accession>
<dbReference type="EMBL" id="JALJRB010000003">
    <property type="protein sequence ID" value="MCJ8499798.1"/>
    <property type="molecule type" value="Genomic_DNA"/>
</dbReference>
<dbReference type="PANTHER" id="PTHR33490">
    <property type="entry name" value="BLR5614 PROTEIN-RELATED"/>
    <property type="match status" value="1"/>
</dbReference>
<dbReference type="PANTHER" id="PTHR33490:SF3">
    <property type="entry name" value="CONSERVED INTEGRAL MEMBRANE PROTEIN"/>
    <property type="match status" value="1"/>
</dbReference>
<evidence type="ECO:0000313" key="3">
    <source>
        <dbReference type="Proteomes" id="UP001165427"/>
    </source>
</evidence>
<organism evidence="2 3">
    <name type="scientific">Desulfatitalea alkaliphila</name>
    <dbReference type="NCBI Taxonomy" id="2929485"/>
    <lineage>
        <taxon>Bacteria</taxon>
        <taxon>Pseudomonadati</taxon>
        <taxon>Thermodesulfobacteriota</taxon>
        <taxon>Desulfobacteria</taxon>
        <taxon>Desulfobacterales</taxon>
        <taxon>Desulfosarcinaceae</taxon>
        <taxon>Desulfatitalea</taxon>
    </lineage>
</organism>
<dbReference type="Gene3D" id="3.10.620.30">
    <property type="match status" value="1"/>
</dbReference>
<dbReference type="Proteomes" id="UP001165427">
    <property type="component" value="Unassembled WGS sequence"/>
</dbReference>
<reference evidence="2" key="1">
    <citation type="submission" date="2022-04" db="EMBL/GenBank/DDBJ databases">
        <title>Desulfatitalea alkaliphila sp. nov., a novel anaerobic sulfate-reducing bacterium isolated from terrestrial mud volcano, Taman Peninsula, Russia.</title>
        <authorList>
            <person name="Khomyakova M.A."/>
            <person name="Merkel A.Y."/>
            <person name="Slobodkin A.I."/>
        </authorList>
    </citation>
    <scope>NUCLEOTIDE SEQUENCE</scope>
    <source>
        <strain evidence="2">M08but</strain>
    </source>
</reference>
<dbReference type="AlphaFoldDB" id="A0AA41UNT0"/>
<evidence type="ECO:0000313" key="2">
    <source>
        <dbReference type="EMBL" id="MCJ8499798.1"/>
    </source>
</evidence>
<dbReference type="InterPro" id="IPR002931">
    <property type="entry name" value="Transglutaminase-like"/>
</dbReference>
<dbReference type="Pfam" id="PF01841">
    <property type="entry name" value="Transglut_core"/>
    <property type="match status" value="1"/>
</dbReference>
<name>A0AA41UNT0_9BACT</name>
<gene>
    <name evidence="2" type="ORF">MRX98_04370</name>
</gene>
<protein>
    <submittedName>
        <fullName evidence="2">Transglutaminase family protein</fullName>
    </submittedName>
</protein>
<comment type="caution">
    <text evidence="2">The sequence shown here is derived from an EMBL/GenBank/DDBJ whole genome shotgun (WGS) entry which is preliminary data.</text>
</comment>
<sequence length="224" mass="25674">MEADFKLYLQATEMIDFNHPAVAAFAQKEMRGAGTPVEQAVQLYYAVRDQIRYDPYSIDLSVDGLRASTTLQNRRGWCVPKAALLAACCRRVGIPAKLGYADVKNHLSTTRMRERMKTDVFIWHGYTSLFLEGKWVKATPAFNIELCRRFNLKPLAFDGRGDSIYHPFDLLGNKHMEYLRERGEFDDIPLAQIIRDFEQTYAGAEGLSDFDFEKDVHREKPLPG</sequence>
<evidence type="ECO:0000259" key="1">
    <source>
        <dbReference type="Pfam" id="PF01841"/>
    </source>
</evidence>
<dbReference type="InterPro" id="IPR038765">
    <property type="entry name" value="Papain-like_cys_pep_sf"/>
</dbReference>
<dbReference type="RefSeq" id="WP_246903303.1">
    <property type="nucleotide sequence ID" value="NZ_JALJRB010000003.1"/>
</dbReference>